<dbReference type="PATRIC" id="fig|29343.3.peg.254"/>
<sequence>MRRFNILKWCVYALAILILTVIQMQAAFYPRIMDCTPLFAIPAVLAIAMFENETAAGIYGIFAGLIWDSGTGRVFGFNALFLMCFAIAASLLFEYLLNNTPLSAMLLTAIITIIHEIITWFFFYFMTGDRDFLFAFLHIILPTTALTLIFTLPIYYGVRFINQKISDSDNDSSV</sequence>
<keyword evidence="7 8" id="KW-0472">Membrane</keyword>
<dbReference type="Pfam" id="PF04093">
    <property type="entry name" value="MreD"/>
    <property type="match status" value="1"/>
</dbReference>
<keyword evidence="10" id="KW-1185">Reference proteome</keyword>
<dbReference type="GO" id="GO:0008360">
    <property type="term" value="P:regulation of cell shape"/>
    <property type="evidence" value="ECO:0007669"/>
    <property type="project" value="UniProtKB-KW"/>
</dbReference>
<evidence type="ECO:0000256" key="3">
    <source>
        <dbReference type="ARBA" id="ARBA00022475"/>
    </source>
</evidence>
<evidence type="ECO:0000313" key="9">
    <source>
        <dbReference type="EMBL" id="CDZ23390.1"/>
    </source>
</evidence>
<proteinExistence type="inferred from homology"/>
<dbReference type="OrthoDB" id="1849667at2"/>
<gene>
    <name evidence="9" type="ORF">CCDG5_0247</name>
</gene>
<evidence type="ECO:0000256" key="1">
    <source>
        <dbReference type="ARBA" id="ARBA00004651"/>
    </source>
</evidence>
<keyword evidence="6 8" id="KW-1133">Transmembrane helix</keyword>
<dbReference type="EMBL" id="LM995447">
    <property type="protein sequence ID" value="CDZ23390.1"/>
    <property type="molecule type" value="Genomic_DNA"/>
</dbReference>
<feature type="transmembrane region" description="Helical" evidence="8">
    <location>
        <begin position="38"/>
        <end position="62"/>
    </location>
</feature>
<dbReference type="NCBIfam" id="TIGR03426">
    <property type="entry name" value="shape_MreD"/>
    <property type="match status" value="1"/>
</dbReference>
<name>A0A078KQI8_9FIRM</name>
<keyword evidence="5" id="KW-0133">Cell shape</keyword>
<evidence type="ECO:0000256" key="7">
    <source>
        <dbReference type="ARBA" id="ARBA00023136"/>
    </source>
</evidence>
<evidence type="ECO:0000256" key="2">
    <source>
        <dbReference type="ARBA" id="ARBA00007776"/>
    </source>
</evidence>
<evidence type="ECO:0000256" key="8">
    <source>
        <dbReference type="SAM" id="Phobius"/>
    </source>
</evidence>
<feature type="transmembrane region" description="Helical" evidence="8">
    <location>
        <begin position="104"/>
        <end position="126"/>
    </location>
</feature>
<evidence type="ECO:0000256" key="6">
    <source>
        <dbReference type="ARBA" id="ARBA00022989"/>
    </source>
</evidence>
<reference evidence="10" key="1">
    <citation type="submission" date="2014-07" db="EMBL/GenBank/DDBJ databases">
        <authorList>
            <person name="Wibberg D."/>
        </authorList>
    </citation>
    <scope>NUCLEOTIDE SEQUENCE [LARGE SCALE GENOMIC DNA]</scope>
    <source>
        <strain evidence="10">DG5</strain>
    </source>
</reference>
<dbReference type="AlphaFoldDB" id="A0A078KQI8"/>
<evidence type="ECO:0000313" key="10">
    <source>
        <dbReference type="Proteomes" id="UP000032431"/>
    </source>
</evidence>
<accession>A0A078KQI8</accession>
<dbReference type="STRING" id="29343.CCDG5_0247"/>
<dbReference type="HOGENOM" id="CLU_120965_1_0_9"/>
<dbReference type="Proteomes" id="UP000032431">
    <property type="component" value="Chromosome I"/>
</dbReference>
<organism evidence="9 10">
    <name type="scientific">[Clostridium] cellulosi</name>
    <dbReference type="NCBI Taxonomy" id="29343"/>
    <lineage>
        <taxon>Bacteria</taxon>
        <taxon>Bacillati</taxon>
        <taxon>Bacillota</taxon>
        <taxon>Clostridia</taxon>
        <taxon>Eubacteriales</taxon>
        <taxon>Oscillospiraceae</taxon>
        <taxon>Oscillospiraceae incertae sedis</taxon>
    </lineage>
</organism>
<evidence type="ECO:0000256" key="5">
    <source>
        <dbReference type="ARBA" id="ARBA00022960"/>
    </source>
</evidence>
<protein>
    <submittedName>
        <fullName evidence="9">Putative membrane protein</fullName>
    </submittedName>
</protein>
<feature type="transmembrane region" description="Helical" evidence="8">
    <location>
        <begin position="132"/>
        <end position="156"/>
    </location>
</feature>
<keyword evidence="3" id="KW-1003">Cell membrane</keyword>
<feature type="transmembrane region" description="Helical" evidence="8">
    <location>
        <begin position="74"/>
        <end position="97"/>
    </location>
</feature>
<evidence type="ECO:0000256" key="4">
    <source>
        <dbReference type="ARBA" id="ARBA00022692"/>
    </source>
</evidence>
<dbReference type="InterPro" id="IPR007227">
    <property type="entry name" value="Cell_shape_determining_MreD"/>
</dbReference>
<comment type="subcellular location">
    <subcellularLocation>
        <location evidence="1">Cell membrane</location>
        <topology evidence="1">Multi-pass membrane protein</topology>
    </subcellularLocation>
</comment>
<feature type="transmembrane region" description="Helical" evidence="8">
    <location>
        <begin position="6"/>
        <end position="26"/>
    </location>
</feature>
<keyword evidence="4 8" id="KW-0812">Transmembrane</keyword>
<dbReference type="GO" id="GO:0005886">
    <property type="term" value="C:plasma membrane"/>
    <property type="evidence" value="ECO:0007669"/>
    <property type="project" value="UniProtKB-SubCell"/>
</dbReference>
<dbReference type="KEGG" id="ccel:CCDG5_0247"/>
<comment type="similarity">
    <text evidence="2">Belongs to the MreD family.</text>
</comment>